<keyword evidence="1" id="KW-0472">Membrane</keyword>
<organism evidence="2 3">
    <name type="scientific">Pedobacter antarcticus 4BY</name>
    <dbReference type="NCBI Taxonomy" id="1358423"/>
    <lineage>
        <taxon>Bacteria</taxon>
        <taxon>Pseudomonadati</taxon>
        <taxon>Bacteroidota</taxon>
        <taxon>Sphingobacteriia</taxon>
        <taxon>Sphingobacteriales</taxon>
        <taxon>Sphingobacteriaceae</taxon>
        <taxon>Pedobacter</taxon>
    </lineage>
</organism>
<accession>A0A081PIB6</accession>
<evidence type="ECO:0000313" key="3">
    <source>
        <dbReference type="Proteomes" id="UP000028007"/>
    </source>
</evidence>
<keyword evidence="3" id="KW-1185">Reference proteome</keyword>
<sequence length="116" mass="12876">MKRTFDVSKGLQKPLVYKGFKGKFIFWGLGFLIGGIILGAIASSTINTYFGGFVGLAFAVGGIFYTGNRQKGGLYNKPRDRVIYTPPITLQKGLGKVYRSKIYLLDYLKHGKEESI</sequence>
<gene>
    <name evidence="2" type="ORF">N180_21010</name>
</gene>
<evidence type="ECO:0000256" key="1">
    <source>
        <dbReference type="SAM" id="Phobius"/>
    </source>
</evidence>
<feature type="transmembrane region" description="Helical" evidence="1">
    <location>
        <begin position="24"/>
        <end position="42"/>
    </location>
</feature>
<feature type="transmembrane region" description="Helical" evidence="1">
    <location>
        <begin position="48"/>
        <end position="67"/>
    </location>
</feature>
<proteinExistence type="predicted"/>
<keyword evidence="1" id="KW-0812">Transmembrane</keyword>
<name>A0A081PIB6_9SPHI</name>
<reference evidence="2 3" key="1">
    <citation type="journal article" date="1992" name="Int. J. Syst. Bacteriol.">
        <title>Sphingobacterium antarcticus sp. nov. a Psychrotrophic Bacterium from the Soils of Schirmacher Oasis, Antarctica.</title>
        <authorList>
            <person name="Shivaji S."/>
            <person name="Ray M.K."/>
            <person name="Rao N.S."/>
            <person name="Saiserr L."/>
            <person name="Jagannadham M.V."/>
            <person name="Kumar G.S."/>
            <person name="Reddy G."/>
            <person name="Bhargava P.M."/>
        </authorList>
    </citation>
    <scope>NUCLEOTIDE SEQUENCE [LARGE SCALE GENOMIC DNA]</scope>
    <source>
        <strain evidence="2 3">4BY</strain>
    </source>
</reference>
<dbReference type="Proteomes" id="UP000028007">
    <property type="component" value="Unassembled WGS sequence"/>
</dbReference>
<dbReference type="EMBL" id="JNFF01000039">
    <property type="protein sequence ID" value="KEQ30439.1"/>
    <property type="molecule type" value="Genomic_DNA"/>
</dbReference>
<dbReference type="AlphaFoldDB" id="A0A081PIB6"/>
<protein>
    <recommendedName>
        <fullName evidence="4">Plasmid transfer protein</fullName>
    </recommendedName>
</protein>
<evidence type="ECO:0000313" key="2">
    <source>
        <dbReference type="EMBL" id="KEQ30439.1"/>
    </source>
</evidence>
<dbReference type="RefSeq" id="WP_070808201.1">
    <property type="nucleotide sequence ID" value="NZ_JNFF01000039.1"/>
</dbReference>
<keyword evidence="1" id="KW-1133">Transmembrane helix</keyword>
<evidence type="ECO:0008006" key="4">
    <source>
        <dbReference type="Google" id="ProtNLM"/>
    </source>
</evidence>
<comment type="caution">
    <text evidence="2">The sequence shown here is derived from an EMBL/GenBank/DDBJ whole genome shotgun (WGS) entry which is preliminary data.</text>
</comment>